<dbReference type="EMBL" id="JACCFW010000001">
    <property type="protein sequence ID" value="NYJ75326.1"/>
    <property type="molecule type" value="Genomic_DNA"/>
</dbReference>
<keyword evidence="16" id="KW-1185">Reference proteome</keyword>
<evidence type="ECO:0000256" key="10">
    <source>
        <dbReference type="ARBA" id="ARBA00023136"/>
    </source>
</evidence>
<comment type="catalytic activity">
    <reaction evidence="12">
        <text>K(+)(in) = K(+)(out)</text>
        <dbReference type="Rhea" id="RHEA:29463"/>
        <dbReference type="ChEBI" id="CHEBI:29103"/>
    </reaction>
</comment>
<evidence type="ECO:0000256" key="3">
    <source>
        <dbReference type="ARBA" id="ARBA00022448"/>
    </source>
</evidence>
<evidence type="ECO:0000256" key="5">
    <source>
        <dbReference type="ARBA" id="ARBA00022692"/>
    </source>
</evidence>
<protein>
    <submittedName>
        <fullName evidence="15">Putative membrane protein</fullName>
    </submittedName>
</protein>
<keyword evidence="5 14" id="KW-0812">Transmembrane</keyword>
<evidence type="ECO:0000256" key="2">
    <source>
        <dbReference type="ARBA" id="ARBA00006920"/>
    </source>
</evidence>
<dbReference type="AlphaFoldDB" id="A0A853DCN5"/>
<evidence type="ECO:0000256" key="1">
    <source>
        <dbReference type="ARBA" id="ARBA00004141"/>
    </source>
</evidence>
<reference evidence="15 16" key="1">
    <citation type="submission" date="2020-07" db="EMBL/GenBank/DDBJ databases">
        <title>Sequencing the genomes of 1000 actinobacteria strains.</title>
        <authorList>
            <person name="Klenk H.-P."/>
        </authorList>
    </citation>
    <scope>NUCLEOTIDE SEQUENCE [LARGE SCALE GENOMIC DNA]</scope>
    <source>
        <strain evidence="15 16">DSM 29531</strain>
    </source>
</reference>
<evidence type="ECO:0000313" key="16">
    <source>
        <dbReference type="Proteomes" id="UP000571817"/>
    </source>
</evidence>
<keyword evidence="6" id="KW-0631">Potassium channel</keyword>
<keyword evidence="8 14" id="KW-1133">Transmembrane helix</keyword>
<evidence type="ECO:0000256" key="8">
    <source>
        <dbReference type="ARBA" id="ARBA00022989"/>
    </source>
</evidence>
<evidence type="ECO:0000256" key="6">
    <source>
        <dbReference type="ARBA" id="ARBA00022826"/>
    </source>
</evidence>
<proteinExistence type="inferred from homology"/>
<dbReference type="RefSeq" id="WP_179481894.1">
    <property type="nucleotide sequence ID" value="NZ_JACCFW010000001.1"/>
</dbReference>
<dbReference type="PANTHER" id="PTHR31462:SF5">
    <property type="entry name" value="ENDOSOMAL_LYSOSOMAL PROTON CHANNEL TMEM175"/>
    <property type="match status" value="1"/>
</dbReference>
<dbReference type="InterPro" id="IPR010617">
    <property type="entry name" value="TMEM175-like"/>
</dbReference>
<dbReference type="Pfam" id="PF06736">
    <property type="entry name" value="TMEM175"/>
    <property type="match status" value="1"/>
</dbReference>
<feature type="region of interest" description="Disordered" evidence="13">
    <location>
        <begin position="210"/>
        <end position="239"/>
    </location>
</feature>
<evidence type="ECO:0000313" key="15">
    <source>
        <dbReference type="EMBL" id="NYJ75326.1"/>
    </source>
</evidence>
<feature type="transmembrane region" description="Helical" evidence="14">
    <location>
        <begin position="87"/>
        <end position="107"/>
    </location>
</feature>
<feature type="transmembrane region" description="Helical" evidence="14">
    <location>
        <begin position="119"/>
        <end position="140"/>
    </location>
</feature>
<dbReference type="GO" id="GO:0015252">
    <property type="term" value="F:proton channel activity"/>
    <property type="evidence" value="ECO:0007669"/>
    <property type="project" value="InterPro"/>
</dbReference>
<keyword evidence="10 14" id="KW-0472">Membrane</keyword>
<name>A0A853DCN5_9MICO</name>
<dbReference type="PANTHER" id="PTHR31462">
    <property type="entry name" value="ENDOSOMAL/LYSOSOMAL POTASSIUM CHANNEL TMEM175"/>
    <property type="match status" value="1"/>
</dbReference>
<feature type="transmembrane region" description="Helical" evidence="14">
    <location>
        <begin position="17"/>
        <end position="37"/>
    </location>
</feature>
<gene>
    <name evidence="15" type="ORF">HNR15_002289</name>
</gene>
<keyword evidence="9" id="KW-0406">Ion transport</keyword>
<evidence type="ECO:0000256" key="11">
    <source>
        <dbReference type="ARBA" id="ARBA00023303"/>
    </source>
</evidence>
<evidence type="ECO:0000256" key="7">
    <source>
        <dbReference type="ARBA" id="ARBA00022958"/>
    </source>
</evidence>
<keyword evidence="11" id="KW-0407">Ion channel</keyword>
<evidence type="ECO:0000256" key="9">
    <source>
        <dbReference type="ARBA" id="ARBA00023065"/>
    </source>
</evidence>
<feature type="transmembrane region" description="Helical" evidence="14">
    <location>
        <begin position="161"/>
        <end position="184"/>
    </location>
</feature>
<sequence>MDHRATQAERGRDLERLLTFIDAIVAIAITLLVLPLADLASGVTGSGSVADLLRVHQAQIWSFLLSFAVIARLWFAQHRAVRHLQDADATVSWLLVLWTLTIVFLPFPTALVAEAGHQAVVKVLYIGTITVSMVVIGLTVRTIRRRPPLADGVGLPQMAPSVVSAVLLGVALVITLAIPATTYYPLLLLMTESWVLRAYDAVAASRTARRTTHEDDAEPPVPDAAAGSETVRRGAGPAE</sequence>
<evidence type="ECO:0000256" key="12">
    <source>
        <dbReference type="ARBA" id="ARBA00034430"/>
    </source>
</evidence>
<accession>A0A853DCN5</accession>
<evidence type="ECO:0000256" key="4">
    <source>
        <dbReference type="ARBA" id="ARBA00022538"/>
    </source>
</evidence>
<comment type="subcellular location">
    <subcellularLocation>
        <location evidence="1">Membrane</location>
        <topology evidence="1">Multi-pass membrane protein</topology>
    </subcellularLocation>
</comment>
<dbReference type="GO" id="GO:0016020">
    <property type="term" value="C:membrane"/>
    <property type="evidence" value="ECO:0007669"/>
    <property type="project" value="UniProtKB-SubCell"/>
</dbReference>
<evidence type="ECO:0000256" key="14">
    <source>
        <dbReference type="SAM" id="Phobius"/>
    </source>
</evidence>
<keyword evidence="3" id="KW-0813">Transport</keyword>
<comment type="caution">
    <text evidence="15">The sequence shown here is derived from an EMBL/GenBank/DDBJ whole genome shotgun (WGS) entry which is preliminary data.</text>
</comment>
<dbReference type="GO" id="GO:0005267">
    <property type="term" value="F:potassium channel activity"/>
    <property type="evidence" value="ECO:0007669"/>
    <property type="project" value="UniProtKB-KW"/>
</dbReference>
<keyword evidence="7" id="KW-0630">Potassium</keyword>
<evidence type="ECO:0000256" key="13">
    <source>
        <dbReference type="SAM" id="MobiDB-lite"/>
    </source>
</evidence>
<keyword evidence="4" id="KW-0633">Potassium transport</keyword>
<organism evidence="15 16">
    <name type="scientific">Allobranchiibius huperziae</name>
    <dbReference type="NCBI Taxonomy" id="1874116"/>
    <lineage>
        <taxon>Bacteria</taxon>
        <taxon>Bacillati</taxon>
        <taxon>Actinomycetota</taxon>
        <taxon>Actinomycetes</taxon>
        <taxon>Micrococcales</taxon>
        <taxon>Dermacoccaceae</taxon>
        <taxon>Allobranchiibius</taxon>
    </lineage>
</organism>
<dbReference type="Proteomes" id="UP000571817">
    <property type="component" value="Unassembled WGS sequence"/>
</dbReference>
<comment type="similarity">
    <text evidence="2">Belongs to the TMEM175 family.</text>
</comment>
<feature type="transmembrane region" description="Helical" evidence="14">
    <location>
        <begin position="57"/>
        <end position="75"/>
    </location>
</feature>